<accession>A0A0L0CBI0</accession>
<dbReference type="EMBL" id="JRES01000646">
    <property type="protein sequence ID" value="KNC29616.1"/>
    <property type="molecule type" value="Genomic_DNA"/>
</dbReference>
<name>A0A0L0CBI0_LUCCU</name>
<gene>
    <name evidence="1" type="ORF">FF38_02580</name>
</gene>
<keyword evidence="2" id="KW-1185">Reference proteome</keyword>
<proteinExistence type="predicted"/>
<reference evidence="1 2" key="1">
    <citation type="journal article" date="2015" name="Nat. Commun.">
        <title>Lucilia cuprina genome unlocks parasitic fly biology to underpin future interventions.</title>
        <authorList>
            <person name="Anstead C.A."/>
            <person name="Korhonen P.K."/>
            <person name="Young N.D."/>
            <person name="Hall R.S."/>
            <person name="Jex A.R."/>
            <person name="Murali S.C."/>
            <person name="Hughes D.S."/>
            <person name="Lee S.F."/>
            <person name="Perry T."/>
            <person name="Stroehlein A.J."/>
            <person name="Ansell B.R."/>
            <person name="Breugelmans B."/>
            <person name="Hofmann A."/>
            <person name="Qu J."/>
            <person name="Dugan S."/>
            <person name="Lee S.L."/>
            <person name="Chao H."/>
            <person name="Dinh H."/>
            <person name="Han Y."/>
            <person name="Doddapaneni H.V."/>
            <person name="Worley K.C."/>
            <person name="Muzny D.M."/>
            <person name="Ioannidis P."/>
            <person name="Waterhouse R.M."/>
            <person name="Zdobnov E.M."/>
            <person name="James P.J."/>
            <person name="Bagnall N.H."/>
            <person name="Kotze A.C."/>
            <person name="Gibbs R.A."/>
            <person name="Richards S."/>
            <person name="Batterham P."/>
            <person name="Gasser R.B."/>
        </authorList>
    </citation>
    <scope>NUCLEOTIDE SEQUENCE [LARGE SCALE GENOMIC DNA]</scope>
    <source>
        <strain evidence="1 2">LS</strain>
        <tissue evidence="1">Full body</tissue>
    </source>
</reference>
<dbReference type="Proteomes" id="UP000037069">
    <property type="component" value="Unassembled WGS sequence"/>
</dbReference>
<organism evidence="1 2">
    <name type="scientific">Lucilia cuprina</name>
    <name type="common">Green bottle fly</name>
    <name type="synonym">Australian sheep blowfly</name>
    <dbReference type="NCBI Taxonomy" id="7375"/>
    <lineage>
        <taxon>Eukaryota</taxon>
        <taxon>Metazoa</taxon>
        <taxon>Ecdysozoa</taxon>
        <taxon>Arthropoda</taxon>
        <taxon>Hexapoda</taxon>
        <taxon>Insecta</taxon>
        <taxon>Pterygota</taxon>
        <taxon>Neoptera</taxon>
        <taxon>Endopterygota</taxon>
        <taxon>Diptera</taxon>
        <taxon>Brachycera</taxon>
        <taxon>Muscomorpha</taxon>
        <taxon>Oestroidea</taxon>
        <taxon>Calliphoridae</taxon>
        <taxon>Luciliinae</taxon>
        <taxon>Lucilia</taxon>
    </lineage>
</organism>
<comment type="caution">
    <text evidence="1">The sequence shown here is derived from an EMBL/GenBank/DDBJ whole genome shotgun (WGS) entry which is preliminary data.</text>
</comment>
<sequence length="161" mass="17671">MDISSFVEHFSMDELTLLLKTKSKPSAAGFDMGTYEMSSNLDQFRPFYLEDLNAYSGEGYAIYATDASITHTTTGMAVYNVSSENTALSVLSQNSSWNPLPSHLSLRLCNQGQWHKICPTVSSSSSSSHNLQKSCVLPTPLPNPILIAFWLLLDLTLAIVS</sequence>
<evidence type="ECO:0000313" key="2">
    <source>
        <dbReference type="Proteomes" id="UP000037069"/>
    </source>
</evidence>
<evidence type="ECO:0000313" key="1">
    <source>
        <dbReference type="EMBL" id="KNC29616.1"/>
    </source>
</evidence>
<protein>
    <submittedName>
        <fullName evidence="1">Uncharacterized protein</fullName>
    </submittedName>
</protein>
<dbReference type="AlphaFoldDB" id="A0A0L0CBI0"/>